<protein>
    <submittedName>
        <fullName evidence="1">Uncharacterized protein</fullName>
    </submittedName>
</protein>
<accession>A0A2X4VPE3</accession>
<proteinExistence type="predicted"/>
<dbReference type="AlphaFoldDB" id="A0A2X4VPE3"/>
<dbReference type="STRING" id="1348624.GCA_001591545_02657"/>
<dbReference type="RefSeq" id="WP_066142759.1">
    <property type="nucleotide sequence ID" value="NZ_CBCSGM010000002.1"/>
</dbReference>
<evidence type="ECO:0000313" key="1">
    <source>
        <dbReference type="EMBL" id="SQI52873.1"/>
    </source>
</evidence>
<gene>
    <name evidence="1" type="ORF">NCTC4824_00551</name>
</gene>
<dbReference type="KEGG" id="blen:NCTC4824_00551"/>
<reference evidence="1 2" key="1">
    <citation type="submission" date="2018-06" db="EMBL/GenBank/DDBJ databases">
        <authorList>
            <consortium name="Pathogen Informatics"/>
            <person name="Doyle S."/>
        </authorList>
    </citation>
    <scope>NUCLEOTIDE SEQUENCE [LARGE SCALE GENOMIC DNA]</scope>
    <source>
        <strain evidence="1 2">NCTC4824</strain>
    </source>
</reference>
<dbReference type="Proteomes" id="UP000249134">
    <property type="component" value="Chromosome 1"/>
</dbReference>
<dbReference type="EMBL" id="LS483476">
    <property type="protein sequence ID" value="SQI52873.1"/>
    <property type="molecule type" value="Genomic_DNA"/>
</dbReference>
<organism evidence="1 2">
    <name type="scientific">Lederbergia lenta</name>
    <name type="common">Bacillus lentus</name>
    <dbReference type="NCBI Taxonomy" id="1467"/>
    <lineage>
        <taxon>Bacteria</taxon>
        <taxon>Bacillati</taxon>
        <taxon>Bacillota</taxon>
        <taxon>Bacilli</taxon>
        <taxon>Bacillales</taxon>
        <taxon>Bacillaceae</taxon>
        <taxon>Lederbergia</taxon>
    </lineage>
</organism>
<evidence type="ECO:0000313" key="2">
    <source>
        <dbReference type="Proteomes" id="UP000249134"/>
    </source>
</evidence>
<sequence length="123" mass="14297">MFTLSSIDELRATEEALEKFKSDYPILYTKLLDVVNLTRAFQFKYHYMGCLIMDEDPGQYTPKFVYGSVLRLYKKEIQRLKEDQDSHVLKQLFSDFKHTGYADISLLVLSMTPESLVGASIIR</sequence>
<name>A0A2X4VPE3_LEDLE</name>
<keyword evidence="2" id="KW-1185">Reference proteome</keyword>